<evidence type="ECO:0000313" key="3">
    <source>
        <dbReference type="Proteomes" id="UP000095713"/>
    </source>
</evidence>
<proteinExistence type="predicted"/>
<gene>
    <name evidence="2" type="ORF">A8C32_17970</name>
</gene>
<reference evidence="2 3" key="1">
    <citation type="submission" date="2016-05" db="EMBL/GenBank/DDBJ databases">
        <title>Draft Genome Sequence of Algibacter sp. Strain SK-16 Isolated from the Surface Water of Aburatsubo Inlet.</title>
        <authorList>
            <person name="Wong S.-K."/>
            <person name="Yoshizawa S."/>
            <person name="Nakajima Y."/>
            <person name="Ogura Y."/>
            <person name="Tetsuya H."/>
            <person name="Hamasaki K."/>
        </authorList>
    </citation>
    <scope>NUCLEOTIDE SEQUENCE [LARGE SCALE GENOMIC DNA]</scope>
    <source>
        <strain evidence="2 3">SK-16</strain>
    </source>
</reference>
<dbReference type="Gene3D" id="3.20.20.240">
    <property type="entry name" value="Methylmalonyl-CoA mutase"/>
    <property type="match status" value="2"/>
</dbReference>
<protein>
    <submittedName>
        <fullName evidence="2">Methylmalonyl-CoA mutase</fullName>
    </submittedName>
</protein>
<feature type="domain" description="Methylmalonyl-CoA mutase alpha/beta chain catalytic" evidence="1">
    <location>
        <begin position="171"/>
        <end position="427"/>
    </location>
</feature>
<dbReference type="PANTHER" id="PTHR48101:SF1">
    <property type="entry name" value="METHYLMALONYL-COA MUTASE, LARGE SUBUNIT"/>
    <property type="match status" value="1"/>
</dbReference>
<keyword evidence="3" id="KW-1185">Reference proteome</keyword>
<dbReference type="STRING" id="1849968.A8C32_17970"/>
<dbReference type="InterPro" id="IPR016176">
    <property type="entry name" value="Cbl-dep_enz_cat"/>
</dbReference>
<dbReference type="RefSeq" id="WP_069830815.1">
    <property type="nucleotide sequence ID" value="NZ_MDJD01000048.1"/>
</dbReference>
<dbReference type="OrthoDB" id="9762378at2"/>
<dbReference type="GO" id="GO:0016866">
    <property type="term" value="F:intramolecular transferase activity"/>
    <property type="evidence" value="ECO:0007669"/>
    <property type="project" value="InterPro"/>
</dbReference>
<dbReference type="PANTHER" id="PTHR48101">
    <property type="entry name" value="METHYLMALONYL-COA MUTASE, MITOCHONDRIAL-RELATED"/>
    <property type="match status" value="1"/>
</dbReference>
<dbReference type="CDD" id="cd03677">
    <property type="entry name" value="MM_CoA_mutase_beta"/>
    <property type="match status" value="1"/>
</dbReference>
<dbReference type="GO" id="GO:0031419">
    <property type="term" value="F:cobalamin binding"/>
    <property type="evidence" value="ECO:0007669"/>
    <property type="project" value="InterPro"/>
</dbReference>
<dbReference type="EMBL" id="MDJD01000048">
    <property type="protein sequence ID" value="OEK07326.1"/>
    <property type="molecule type" value="Genomic_DNA"/>
</dbReference>
<accession>A0A1E5T7K1</accession>
<evidence type="ECO:0000259" key="1">
    <source>
        <dbReference type="Pfam" id="PF01642"/>
    </source>
</evidence>
<sequence>MNNQLFDKFDSVSAKQWKQKIQFDLKGTDYNDTLIWKTNEDILVKPFYHADDFQEHPNISNTKATQWKICQSIFVADETKSNLKAIDAIKRGAESIQFIIPSENTSIHNLLKNINTESNLLYFELKFLSETFIKKLFDILPQAKINVDIINNLAKSGNWYTNLKADFQGFEKFTKNSKSFTIDASLYQNAGANMVQQLAYALSHANEYLNYLDHNIEPKTKQSLQVYFKIAVGSNYFFEIAKLRALRILWNILSSEYNINTDCYITTIPTKRNKTLYDYNTNMLRTTTECMSAILGGSNSISNLPYDSIYHKDNEFGERIARNQLLILKHESYFDKVDNPSDGSYYIESLTNQLSEKALGLFKNIETNGGFLKQLKEGTIQRKIKENATKEQQQFDSGEEVLLGTNKHTNTNDVMKNELELYPFVKIKQRKTLIEPIIEKRLAENLEQNRLKTE</sequence>
<comment type="caution">
    <text evidence="2">The sequence shown here is derived from an EMBL/GenBank/DDBJ whole genome shotgun (WGS) entry which is preliminary data.</text>
</comment>
<organism evidence="2 3">
    <name type="scientific">Flavivirga aquatica</name>
    <dbReference type="NCBI Taxonomy" id="1849968"/>
    <lineage>
        <taxon>Bacteria</taxon>
        <taxon>Pseudomonadati</taxon>
        <taxon>Bacteroidota</taxon>
        <taxon>Flavobacteriia</taxon>
        <taxon>Flavobacteriales</taxon>
        <taxon>Flavobacteriaceae</taxon>
        <taxon>Flavivirga</taxon>
    </lineage>
</organism>
<name>A0A1E5T7K1_9FLAO</name>
<dbReference type="SUPFAM" id="SSF51703">
    <property type="entry name" value="Cobalamin (vitamin B12)-dependent enzymes"/>
    <property type="match status" value="1"/>
</dbReference>
<dbReference type="AlphaFoldDB" id="A0A1E5T7K1"/>
<evidence type="ECO:0000313" key="2">
    <source>
        <dbReference type="EMBL" id="OEK07326.1"/>
    </source>
</evidence>
<dbReference type="Pfam" id="PF01642">
    <property type="entry name" value="MM_CoA_mutase"/>
    <property type="match status" value="1"/>
</dbReference>
<dbReference type="InterPro" id="IPR006099">
    <property type="entry name" value="MeMalonylCoA_mutase_a/b_cat"/>
</dbReference>
<dbReference type="Proteomes" id="UP000095713">
    <property type="component" value="Unassembled WGS sequence"/>
</dbReference>